<dbReference type="PANTHER" id="PTHR30535">
    <property type="entry name" value="VITAMIN B12-BINDING PROTEIN"/>
    <property type="match status" value="1"/>
</dbReference>
<dbReference type="PROSITE" id="PS50983">
    <property type="entry name" value="FE_B12_PBP"/>
    <property type="match status" value="1"/>
</dbReference>
<feature type="domain" description="Fe/B12 periplasmic-binding" evidence="2">
    <location>
        <begin position="90"/>
        <end position="365"/>
    </location>
</feature>
<dbReference type="EMBL" id="APJX01000011">
    <property type="protein sequence ID" value="EMS77933.1"/>
    <property type="molecule type" value="Genomic_DNA"/>
</dbReference>
<dbReference type="RefSeq" id="WP_006968078.1">
    <property type="nucleotide sequence ID" value="NZ_APJX01000011.1"/>
</dbReference>
<dbReference type="Proteomes" id="UP000014216">
    <property type="component" value="Unassembled WGS sequence"/>
</dbReference>
<accession>S0FS76</accession>
<keyword evidence="1" id="KW-0472">Membrane</keyword>
<name>S0FS76_9BACT</name>
<keyword evidence="1" id="KW-0812">Transmembrane</keyword>
<dbReference type="PANTHER" id="PTHR30535:SF34">
    <property type="entry name" value="MOLYBDATE-BINDING PROTEIN MOLA"/>
    <property type="match status" value="1"/>
</dbReference>
<evidence type="ECO:0000313" key="4">
    <source>
        <dbReference type="Proteomes" id="UP000014216"/>
    </source>
</evidence>
<dbReference type="InterPro" id="IPR002491">
    <property type="entry name" value="ABC_transptr_periplasmic_BD"/>
</dbReference>
<keyword evidence="1" id="KW-1133">Transmembrane helix</keyword>
<keyword evidence="4" id="KW-1185">Reference proteome</keyword>
<dbReference type="Gene3D" id="3.40.50.1980">
    <property type="entry name" value="Nitrogenase molybdenum iron protein domain"/>
    <property type="match status" value="2"/>
</dbReference>
<dbReference type="Pfam" id="PF01497">
    <property type="entry name" value="Peripla_BP_2"/>
    <property type="match status" value="1"/>
</dbReference>
<dbReference type="AlphaFoldDB" id="S0FS76"/>
<dbReference type="OrthoDB" id="9775594at2"/>
<feature type="transmembrane region" description="Helical" evidence="1">
    <location>
        <begin position="42"/>
        <end position="63"/>
    </location>
</feature>
<gene>
    <name evidence="3" type="ORF">Dpo_11c00750</name>
</gene>
<evidence type="ECO:0000256" key="1">
    <source>
        <dbReference type="SAM" id="Phobius"/>
    </source>
</evidence>
<comment type="caution">
    <text evidence="3">The sequence shown here is derived from an EMBL/GenBank/DDBJ whole genome shotgun (WGS) entry which is preliminary data.</text>
</comment>
<organism evidence="3 4">
    <name type="scientific">Desulfotignum phosphitoxidans DSM 13687</name>
    <dbReference type="NCBI Taxonomy" id="1286635"/>
    <lineage>
        <taxon>Bacteria</taxon>
        <taxon>Pseudomonadati</taxon>
        <taxon>Thermodesulfobacteriota</taxon>
        <taxon>Desulfobacteria</taxon>
        <taxon>Desulfobacterales</taxon>
        <taxon>Desulfobacteraceae</taxon>
        <taxon>Desulfotignum</taxon>
    </lineage>
</organism>
<evidence type="ECO:0000259" key="2">
    <source>
        <dbReference type="PROSITE" id="PS50983"/>
    </source>
</evidence>
<dbReference type="InterPro" id="IPR050902">
    <property type="entry name" value="ABC_Transporter_SBP"/>
</dbReference>
<dbReference type="SUPFAM" id="SSF53807">
    <property type="entry name" value="Helical backbone' metal receptor"/>
    <property type="match status" value="1"/>
</dbReference>
<sequence>MTCQARIRPLRHPHAIHPPGIHPPAIRLAAAAPGVVRRRFPVWTPAVCLVAILTACLFLPVLLPACASAGPIEVTDAAGILVTLDQPAARVVVIGAAPFIPLHMFYMFDQATDQLAGFEVRGQVTDEFLELIDPDLSMKQTLAANPGPESVAALAPDLVITKSTVEGQAVRTLKALGIPVMHVGAETPDMFLSDIQNLGKVLGQERRADIIVQFYTDHLAQIQQAVSPVPDPSRPRVLVLEYSSRGNRQALNVPAPGWIQTQQAVICGGNPVWTGSVSVQDGWQITGFEQIAAWDPDKIFLIVWYQLKGIEVLDSLYQDPKWASLSAVKQHELHLFPQDIFGWDSASPRWILGALWMAKKTYPDRFTDLDMSRTVTAFYTQMYGLDPETIATRLMPDTLR</sequence>
<protein>
    <submittedName>
        <fullName evidence="3">ABC-type cobalamin/Fe3+-siderophore transport system periplasmic substrate-binding protein</fullName>
    </submittedName>
</protein>
<dbReference type="Gene3D" id="1.20.58.2180">
    <property type="match status" value="1"/>
</dbReference>
<proteinExistence type="predicted"/>
<reference evidence="3 4" key="1">
    <citation type="journal article" date="2013" name="Genome Announc.">
        <title>Draft Genome Sequence of Desulfotignum phosphitoxidans DSM 13687 Strain FiPS-3.</title>
        <authorList>
            <person name="Poehlein A."/>
            <person name="Daniel R."/>
            <person name="Simeonova D.D."/>
        </authorList>
    </citation>
    <scope>NUCLEOTIDE SEQUENCE [LARGE SCALE GENOMIC DNA]</scope>
    <source>
        <strain evidence="3 4">DSM 13687</strain>
    </source>
</reference>
<evidence type="ECO:0000313" key="3">
    <source>
        <dbReference type="EMBL" id="EMS77933.1"/>
    </source>
</evidence>